<dbReference type="InterPro" id="IPR015915">
    <property type="entry name" value="Kelch-typ_b-propeller"/>
</dbReference>
<accession>A0ABS9RPJ8</accession>
<evidence type="ECO:0000259" key="3">
    <source>
        <dbReference type="Pfam" id="PF18962"/>
    </source>
</evidence>
<feature type="chain" id="PRO_5047528704" evidence="2">
    <location>
        <begin position="20"/>
        <end position="493"/>
    </location>
</feature>
<comment type="caution">
    <text evidence="4">The sequence shown here is derived from an EMBL/GenBank/DDBJ whole genome shotgun (WGS) entry which is preliminary data.</text>
</comment>
<sequence>MKKRLLSCLAFTLALAASAQIELFKEINTVGTDSNPNYVYVTNDGKKAYFQASNGTDGSELWVSDGTVAGTNMLIDLDGTTSNSYPRAFVEFNNTMYFWNNGASAMWKTDGTALGTEVATELAGQYFEGSIEFNGALYYIDKNAGVTNGDIFRFDGTTASVSGYDKSNGDMYVSEMFLFNDKIFCYARTSTEQSTIGNELYVFDPSNDTFQLFKEFASGASAGYVSNFIEYNGQMYFSAANDTDTSVDALWVSDGTALNTVKVTATQDFAVKGEVFTWNNLIYFLADDSNAIENIFSYNPSTQAVKQLTWFTVDHDANSYTEIDGYLYYRGETENTRTYSTSDARLFRINPDGETIEQVDPDNKLDIDWFVKVVDPNDNNIILMRGDDDGDTIVYGTELFWVNPAAITYSQVLSTAKPLSEVARVYPNPASDYLMMPNKLMNAPYSIYDITGRAVKSGVISSERLDFNLNTGLYILKVEVDAASYTQKIMVRK</sequence>
<dbReference type="InterPro" id="IPR011043">
    <property type="entry name" value="Gal_Oxase/kelch_b-propeller"/>
</dbReference>
<evidence type="ECO:0000256" key="2">
    <source>
        <dbReference type="SAM" id="SignalP"/>
    </source>
</evidence>
<keyword evidence="5" id="KW-1185">Reference proteome</keyword>
<dbReference type="SUPFAM" id="SSF50965">
    <property type="entry name" value="Galactose oxidase, central domain"/>
    <property type="match status" value="2"/>
</dbReference>
<protein>
    <submittedName>
        <fullName evidence="4">T9SS type A sorting domain-containing protein</fullName>
    </submittedName>
</protein>
<feature type="signal peptide" evidence="2">
    <location>
        <begin position="1"/>
        <end position="19"/>
    </location>
</feature>
<evidence type="ECO:0000313" key="5">
    <source>
        <dbReference type="Proteomes" id="UP001156141"/>
    </source>
</evidence>
<gene>
    <name evidence="4" type="ORF">MKW35_15900</name>
</gene>
<dbReference type="RefSeq" id="WP_240575445.1">
    <property type="nucleotide sequence ID" value="NZ_CP136709.1"/>
</dbReference>
<dbReference type="Proteomes" id="UP001156141">
    <property type="component" value="Unassembled WGS sequence"/>
</dbReference>
<feature type="domain" description="Secretion system C-terminal sorting" evidence="3">
    <location>
        <begin position="425"/>
        <end position="491"/>
    </location>
</feature>
<evidence type="ECO:0000256" key="1">
    <source>
        <dbReference type="ARBA" id="ARBA00022729"/>
    </source>
</evidence>
<dbReference type="EMBL" id="JAKVQD010000011">
    <property type="protein sequence ID" value="MCH4554112.1"/>
    <property type="molecule type" value="Genomic_DNA"/>
</dbReference>
<reference evidence="4" key="1">
    <citation type="submission" date="2022-02" db="EMBL/GenBank/DDBJ databases">
        <title>Aestuariibaculum sp., a marine bacterium isolated from sediment in Guangxi.</title>
        <authorList>
            <person name="Ying J."/>
        </authorList>
    </citation>
    <scope>NUCLEOTIDE SEQUENCE</scope>
    <source>
        <strain evidence="4">L182</strain>
    </source>
</reference>
<dbReference type="Pfam" id="PF18962">
    <property type="entry name" value="Por_Secre_tail"/>
    <property type="match status" value="1"/>
</dbReference>
<dbReference type="InterPro" id="IPR026444">
    <property type="entry name" value="Secre_tail"/>
</dbReference>
<organism evidence="4 5">
    <name type="scientific">Aestuariibaculum lutulentum</name>
    <dbReference type="NCBI Taxonomy" id="2920935"/>
    <lineage>
        <taxon>Bacteria</taxon>
        <taxon>Pseudomonadati</taxon>
        <taxon>Bacteroidota</taxon>
        <taxon>Flavobacteriia</taxon>
        <taxon>Flavobacteriales</taxon>
        <taxon>Flavobacteriaceae</taxon>
    </lineage>
</organism>
<dbReference type="NCBIfam" id="TIGR04183">
    <property type="entry name" value="Por_Secre_tail"/>
    <property type="match status" value="1"/>
</dbReference>
<evidence type="ECO:0000313" key="4">
    <source>
        <dbReference type="EMBL" id="MCH4554112.1"/>
    </source>
</evidence>
<proteinExistence type="predicted"/>
<name>A0ABS9RPJ8_9FLAO</name>
<keyword evidence="1 2" id="KW-0732">Signal</keyword>
<dbReference type="Gene3D" id="2.120.10.80">
    <property type="entry name" value="Kelch-type beta propeller"/>
    <property type="match status" value="1"/>
</dbReference>